<evidence type="ECO:0000313" key="2">
    <source>
        <dbReference type="Proteomes" id="UP001469553"/>
    </source>
</evidence>
<organism evidence="1 2">
    <name type="scientific">Ameca splendens</name>
    <dbReference type="NCBI Taxonomy" id="208324"/>
    <lineage>
        <taxon>Eukaryota</taxon>
        <taxon>Metazoa</taxon>
        <taxon>Chordata</taxon>
        <taxon>Craniata</taxon>
        <taxon>Vertebrata</taxon>
        <taxon>Euteleostomi</taxon>
        <taxon>Actinopterygii</taxon>
        <taxon>Neopterygii</taxon>
        <taxon>Teleostei</taxon>
        <taxon>Neoteleostei</taxon>
        <taxon>Acanthomorphata</taxon>
        <taxon>Ovalentaria</taxon>
        <taxon>Atherinomorphae</taxon>
        <taxon>Cyprinodontiformes</taxon>
        <taxon>Goodeidae</taxon>
        <taxon>Ameca</taxon>
    </lineage>
</organism>
<proteinExistence type="predicted"/>
<gene>
    <name evidence="1" type="ORF">AMECASPLE_037406</name>
</gene>
<dbReference type="Proteomes" id="UP001469553">
    <property type="component" value="Unassembled WGS sequence"/>
</dbReference>
<comment type="caution">
    <text evidence="1">The sequence shown here is derived from an EMBL/GenBank/DDBJ whole genome shotgun (WGS) entry which is preliminary data.</text>
</comment>
<keyword evidence="2" id="KW-1185">Reference proteome</keyword>
<evidence type="ECO:0000313" key="1">
    <source>
        <dbReference type="EMBL" id="MEQ2316923.1"/>
    </source>
</evidence>
<sequence>TKLAVSCILRFPDRGISEPCPPSNVSICTLNSLLKSPSSLEQHLRKHLNKFSFDNLDSESLYPWRPDPLIEDSSVHVS</sequence>
<accession>A0ABV1AHP5</accession>
<dbReference type="EMBL" id="JAHRIP010090959">
    <property type="protein sequence ID" value="MEQ2316923.1"/>
    <property type="molecule type" value="Genomic_DNA"/>
</dbReference>
<reference evidence="1 2" key="1">
    <citation type="submission" date="2021-06" db="EMBL/GenBank/DDBJ databases">
        <authorList>
            <person name="Palmer J.M."/>
        </authorList>
    </citation>
    <scope>NUCLEOTIDE SEQUENCE [LARGE SCALE GENOMIC DNA]</scope>
    <source>
        <strain evidence="1 2">AS_MEX2019</strain>
        <tissue evidence="1">Muscle</tissue>
    </source>
</reference>
<protein>
    <submittedName>
        <fullName evidence="1">Uncharacterized protein</fullName>
    </submittedName>
</protein>
<feature type="non-terminal residue" evidence="1">
    <location>
        <position position="1"/>
    </location>
</feature>
<name>A0ABV1AHP5_9TELE</name>